<feature type="domain" description="NACHT" evidence="4">
    <location>
        <begin position="201"/>
        <end position="346"/>
    </location>
</feature>
<accession>A0AAV9HCI9</accession>
<dbReference type="EMBL" id="MU865112">
    <property type="protein sequence ID" value="KAK4457475.1"/>
    <property type="molecule type" value="Genomic_DNA"/>
</dbReference>
<dbReference type="PROSITE" id="PS50294">
    <property type="entry name" value="WD_REPEATS_REGION"/>
    <property type="match status" value="4"/>
</dbReference>
<dbReference type="AlphaFoldDB" id="A0AAV9HCI9"/>
<dbReference type="PROSITE" id="PS50082">
    <property type="entry name" value="WD_REPEATS_2"/>
    <property type="match status" value="4"/>
</dbReference>
<keyword evidence="6" id="KW-1185">Reference proteome</keyword>
<reference evidence="5" key="1">
    <citation type="journal article" date="2023" name="Mol. Phylogenet. Evol.">
        <title>Genome-scale phylogeny and comparative genomics of the fungal order Sordariales.</title>
        <authorList>
            <person name="Hensen N."/>
            <person name="Bonometti L."/>
            <person name="Westerberg I."/>
            <person name="Brannstrom I.O."/>
            <person name="Guillou S."/>
            <person name="Cros-Aarteil S."/>
            <person name="Calhoun S."/>
            <person name="Haridas S."/>
            <person name="Kuo A."/>
            <person name="Mondo S."/>
            <person name="Pangilinan J."/>
            <person name="Riley R."/>
            <person name="LaButti K."/>
            <person name="Andreopoulos B."/>
            <person name="Lipzen A."/>
            <person name="Chen C."/>
            <person name="Yan M."/>
            <person name="Daum C."/>
            <person name="Ng V."/>
            <person name="Clum A."/>
            <person name="Steindorff A."/>
            <person name="Ohm R.A."/>
            <person name="Martin F."/>
            <person name="Silar P."/>
            <person name="Natvig D.O."/>
            <person name="Lalanne C."/>
            <person name="Gautier V."/>
            <person name="Ament-Velasquez S.L."/>
            <person name="Kruys A."/>
            <person name="Hutchinson M.I."/>
            <person name="Powell A.J."/>
            <person name="Barry K."/>
            <person name="Miller A.N."/>
            <person name="Grigoriev I.V."/>
            <person name="Debuchy R."/>
            <person name="Gladieux P."/>
            <person name="Hiltunen Thoren M."/>
            <person name="Johannesson H."/>
        </authorList>
    </citation>
    <scope>NUCLEOTIDE SEQUENCE</scope>
    <source>
        <strain evidence="5">PSN324</strain>
    </source>
</reference>
<dbReference type="InterPro" id="IPR001680">
    <property type="entry name" value="WD40_rpt"/>
</dbReference>
<organism evidence="5 6">
    <name type="scientific">Cladorrhinum samala</name>
    <dbReference type="NCBI Taxonomy" id="585594"/>
    <lineage>
        <taxon>Eukaryota</taxon>
        <taxon>Fungi</taxon>
        <taxon>Dikarya</taxon>
        <taxon>Ascomycota</taxon>
        <taxon>Pezizomycotina</taxon>
        <taxon>Sordariomycetes</taxon>
        <taxon>Sordariomycetidae</taxon>
        <taxon>Sordariales</taxon>
        <taxon>Podosporaceae</taxon>
        <taxon>Cladorrhinum</taxon>
    </lineage>
</organism>
<name>A0AAV9HCI9_9PEZI</name>
<proteinExistence type="predicted"/>
<dbReference type="CDD" id="cd00200">
    <property type="entry name" value="WD40"/>
    <property type="match status" value="1"/>
</dbReference>
<evidence type="ECO:0000256" key="3">
    <source>
        <dbReference type="PROSITE-ProRule" id="PRU00221"/>
    </source>
</evidence>
<keyword evidence="1 3" id="KW-0853">WD repeat</keyword>
<dbReference type="Pfam" id="PF24883">
    <property type="entry name" value="NPHP3_N"/>
    <property type="match status" value="1"/>
</dbReference>
<dbReference type="PRINTS" id="PR00320">
    <property type="entry name" value="GPROTEINBRPT"/>
</dbReference>
<dbReference type="InterPro" id="IPR056884">
    <property type="entry name" value="NPHP3-like_N"/>
</dbReference>
<dbReference type="InterPro" id="IPR055442">
    <property type="entry name" value="Beta-prop_EML-like_2nd"/>
</dbReference>
<dbReference type="Pfam" id="PF23414">
    <property type="entry name" value="Beta-prop_EML_2"/>
    <property type="match status" value="1"/>
</dbReference>
<comment type="caution">
    <text evidence="5">The sequence shown here is derived from an EMBL/GenBank/DDBJ whole genome shotgun (WGS) entry which is preliminary data.</text>
</comment>
<dbReference type="PANTHER" id="PTHR19848">
    <property type="entry name" value="WD40 REPEAT PROTEIN"/>
    <property type="match status" value="1"/>
</dbReference>
<sequence length="909" mass="100456">MEVLGAVANVIAVVELAAKVGKLCLAYGSAVKSARSDIERLQKYTDALKTTAEGVQKLLQGPNGARLETSQKLRKNLNDTRLQLNNVATKLEAKLHTGRKTKAMRLVGLRALKWPFESKDVDNIIANLQRDQDALTAALQIDQATEILDINRKIDLTMLPVASGAAFDTHAEEHNARCHPNTRTELLRQIRQWANDPQAESVFWLNGMAGTGKSTISRTVATSFAREGLLGASFFFKRGEGDRGKAGLVFPTIARQLIHKIPALVPCVREAIDADPDIPKRALRDQFEKLILHPLGSIHRTTAIIIVIDALDECDGDKDIKTIISLLAQANVVRSVRLRIFITSRPELPIRLGFGDVQGKYQDLALHQIPEKVVEQDISTFLAYELTRIKGEYNRQVPLGWPGEDDIRTLAQMAVPLFIFAATVCRFVDDQGRSNPAKRLKKVLEYRTATRNSTLDKLDATYLPVLDQLTSGRTDQDKAEVLAEFRNIVGTIVLLAQPLSVRSLARLLDVECEDVHALLNSLHSVLDISSEDDAPVRLFHLSFRDFLVDPAKRTKMEFWIDEAEYQKTLAERCIQLMGQHLKRDICGLKLPGKLRSEVDQQTINAHLPPEVQYACQYWVHHLEESKYSIEDGGPVHTFLISHLLHWLEVLSLLGRLSDGVLLIRTLLQAAQPDTASHLVELLKDAEKFIRSHGSIMERAPLQIYGSALVFSPTLSKVREQQWKNRLSFIKSAAGIKNYWGTHQQTLEGHSDTVWAAAFSPDGKTLASGSLDNTIRLWDAATGTHQQTLEGHSGSVYAVAFSPDGKTLASGSVDNTIRLWDAATGTHQQTLEGHSGSVYAVAFSPDGKTLASGSLDKTIRLWDAATGTHQQTLEGHSSSVYTVAFSPDGKTLASGSEDNTIRLWDAATGT</sequence>
<reference evidence="5" key="2">
    <citation type="submission" date="2023-06" db="EMBL/GenBank/DDBJ databases">
        <authorList>
            <consortium name="Lawrence Berkeley National Laboratory"/>
            <person name="Mondo S.J."/>
            <person name="Hensen N."/>
            <person name="Bonometti L."/>
            <person name="Westerberg I."/>
            <person name="Brannstrom I.O."/>
            <person name="Guillou S."/>
            <person name="Cros-Aarteil S."/>
            <person name="Calhoun S."/>
            <person name="Haridas S."/>
            <person name="Kuo A."/>
            <person name="Pangilinan J."/>
            <person name="Riley R."/>
            <person name="Labutti K."/>
            <person name="Andreopoulos B."/>
            <person name="Lipzen A."/>
            <person name="Chen C."/>
            <person name="Yanf M."/>
            <person name="Daum C."/>
            <person name="Ng V."/>
            <person name="Clum A."/>
            <person name="Steindorff A."/>
            <person name="Ohm R."/>
            <person name="Martin F."/>
            <person name="Silar P."/>
            <person name="Natvig D."/>
            <person name="Lalanne C."/>
            <person name="Gautier V."/>
            <person name="Ament-Velasquez S.L."/>
            <person name="Kruys A."/>
            <person name="Hutchinson M.I."/>
            <person name="Powell A.J."/>
            <person name="Barry K."/>
            <person name="Miller A.N."/>
            <person name="Grigoriev I.V."/>
            <person name="Debuchy R."/>
            <person name="Gladieux P."/>
            <person name="Thoren M.H."/>
            <person name="Johannesson H."/>
        </authorList>
    </citation>
    <scope>NUCLEOTIDE SEQUENCE</scope>
    <source>
        <strain evidence="5">PSN324</strain>
    </source>
</reference>
<dbReference type="InterPro" id="IPR027417">
    <property type="entry name" value="P-loop_NTPase"/>
</dbReference>
<dbReference type="PROSITE" id="PS50837">
    <property type="entry name" value="NACHT"/>
    <property type="match status" value="1"/>
</dbReference>
<evidence type="ECO:0000313" key="6">
    <source>
        <dbReference type="Proteomes" id="UP001321749"/>
    </source>
</evidence>
<feature type="repeat" description="WD" evidence="3">
    <location>
        <begin position="830"/>
        <end position="871"/>
    </location>
</feature>
<dbReference type="InterPro" id="IPR007111">
    <property type="entry name" value="NACHT_NTPase"/>
</dbReference>
<keyword evidence="2" id="KW-0677">Repeat</keyword>
<dbReference type="Gene3D" id="3.40.50.300">
    <property type="entry name" value="P-loop containing nucleotide triphosphate hydrolases"/>
    <property type="match status" value="1"/>
</dbReference>
<dbReference type="SUPFAM" id="SSF50978">
    <property type="entry name" value="WD40 repeat-like"/>
    <property type="match status" value="1"/>
</dbReference>
<gene>
    <name evidence="5" type="ORF">QBC42DRAFT_301110</name>
</gene>
<feature type="non-terminal residue" evidence="5">
    <location>
        <position position="909"/>
    </location>
</feature>
<evidence type="ECO:0000256" key="2">
    <source>
        <dbReference type="ARBA" id="ARBA00022737"/>
    </source>
</evidence>
<dbReference type="SUPFAM" id="SSF52540">
    <property type="entry name" value="P-loop containing nucleoside triphosphate hydrolases"/>
    <property type="match status" value="1"/>
</dbReference>
<feature type="repeat" description="WD" evidence="3">
    <location>
        <begin position="746"/>
        <end position="787"/>
    </location>
</feature>
<dbReference type="Proteomes" id="UP001321749">
    <property type="component" value="Unassembled WGS sequence"/>
</dbReference>
<protein>
    <recommendedName>
        <fullName evidence="4">NACHT domain-containing protein</fullName>
    </recommendedName>
</protein>
<dbReference type="SMART" id="SM00320">
    <property type="entry name" value="WD40"/>
    <property type="match status" value="4"/>
</dbReference>
<dbReference type="InterPro" id="IPR020472">
    <property type="entry name" value="WD40_PAC1"/>
</dbReference>
<feature type="repeat" description="WD" evidence="3">
    <location>
        <begin position="872"/>
        <end position="909"/>
    </location>
</feature>
<evidence type="ECO:0000256" key="1">
    <source>
        <dbReference type="ARBA" id="ARBA00022574"/>
    </source>
</evidence>
<dbReference type="Gene3D" id="2.130.10.10">
    <property type="entry name" value="YVTN repeat-like/Quinoprotein amine dehydrogenase"/>
    <property type="match status" value="2"/>
</dbReference>
<evidence type="ECO:0000313" key="5">
    <source>
        <dbReference type="EMBL" id="KAK4457475.1"/>
    </source>
</evidence>
<dbReference type="PANTHER" id="PTHR19848:SF8">
    <property type="entry name" value="F-BOX AND WD REPEAT DOMAIN CONTAINING 7"/>
    <property type="match status" value="1"/>
</dbReference>
<dbReference type="PROSITE" id="PS00678">
    <property type="entry name" value="WD_REPEATS_1"/>
    <property type="match status" value="4"/>
</dbReference>
<dbReference type="InterPro" id="IPR036322">
    <property type="entry name" value="WD40_repeat_dom_sf"/>
</dbReference>
<evidence type="ECO:0000259" key="4">
    <source>
        <dbReference type="PROSITE" id="PS50837"/>
    </source>
</evidence>
<feature type="repeat" description="WD" evidence="3">
    <location>
        <begin position="788"/>
        <end position="829"/>
    </location>
</feature>
<dbReference type="InterPro" id="IPR019775">
    <property type="entry name" value="WD40_repeat_CS"/>
</dbReference>
<dbReference type="InterPro" id="IPR015943">
    <property type="entry name" value="WD40/YVTN_repeat-like_dom_sf"/>
</dbReference>